<accession>A0A420EDU9</accession>
<sequence length="74" mass="8354">MKTFSGSPREAFPGHSQMKPKQQEIQRLRREVAKLKAERDILRNGRGFDPPVRGRNGPCYVLPGRIAAVRLLVA</sequence>
<evidence type="ECO:0008006" key="4">
    <source>
        <dbReference type="Google" id="ProtNLM"/>
    </source>
</evidence>
<keyword evidence="3" id="KW-1185">Reference proteome</keyword>
<feature type="region of interest" description="Disordered" evidence="1">
    <location>
        <begin position="1"/>
        <end position="26"/>
    </location>
</feature>
<dbReference type="Proteomes" id="UP000284395">
    <property type="component" value="Unassembled WGS sequence"/>
</dbReference>
<dbReference type="OrthoDB" id="9803878at2"/>
<comment type="caution">
    <text evidence="2">The sequence shown here is derived from an EMBL/GenBank/DDBJ whole genome shotgun (WGS) entry which is preliminary data.</text>
</comment>
<evidence type="ECO:0000313" key="3">
    <source>
        <dbReference type="Proteomes" id="UP000284395"/>
    </source>
</evidence>
<gene>
    <name evidence="2" type="ORF">D6851_13990</name>
</gene>
<evidence type="ECO:0000256" key="1">
    <source>
        <dbReference type="SAM" id="MobiDB-lite"/>
    </source>
</evidence>
<dbReference type="AlphaFoldDB" id="A0A420EDU9"/>
<proteinExistence type="predicted"/>
<name>A0A420EDU9_9SPHN</name>
<organism evidence="2 3">
    <name type="scientific">Altericroceibacterium spongiae</name>
    <dbReference type="NCBI Taxonomy" id="2320269"/>
    <lineage>
        <taxon>Bacteria</taxon>
        <taxon>Pseudomonadati</taxon>
        <taxon>Pseudomonadota</taxon>
        <taxon>Alphaproteobacteria</taxon>
        <taxon>Sphingomonadales</taxon>
        <taxon>Erythrobacteraceae</taxon>
        <taxon>Altericroceibacterium</taxon>
    </lineage>
</organism>
<protein>
    <recommendedName>
        <fullName evidence="4">Transposase</fullName>
    </recommendedName>
</protein>
<dbReference type="EMBL" id="RAPF01000008">
    <property type="protein sequence ID" value="RKF18909.1"/>
    <property type="molecule type" value="Genomic_DNA"/>
</dbReference>
<reference evidence="2 3" key="1">
    <citation type="submission" date="2018-09" db="EMBL/GenBank/DDBJ databases">
        <title>Altererythrobacter spongiae sp. nov., isolated from a marine sponge.</title>
        <authorList>
            <person name="Zhuang L."/>
            <person name="Luo L."/>
        </authorList>
    </citation>
    <scope>NUCLEOTIDE SEQUENCE [LARGE SCALE GENOMIC DNA]</scope>
    <source>
        <strain evidence="2 3">HN-Y73</strain>
    </source>
</reference>
<evidence type="ECO:0000313" key="2">
    <source>
        <dbReference type="EMBL" id="RKF18909.1"/>
    </source>
</evidence>